<evidence type="ECO:0000313" key="4">
    <source>
        <dbReference type="Proteomes" id="UP001234585"/>
    </source>
</evidence>
<dbReference type="Pfam" id="PF00534">
    <property type="entry name" value="Glycos_transf_1"/>
    <property type="match status" value="1"/>
</dbReference>
<dbReference type="SUPFAM" id="SSF53756">
    <property type="entry name" value="UDP-Glycosyltransferase/glycogen phosphorylase"/>
    <property type="match status" value="1"/>
</dbReference>
<dbReference type="EMBL" id="CP132303">
    <property type="protein sequence ID" value="WLS00351.1"/>
    <property type="molecule type" value="Genomic_DNA"/>
</dbReference>
<dbReference type="RefSeq" id="WP_306039959.1">
    <property type="nucleotide sequence ID" value="NZ_CP132303.1"/>
</dbReference>
<dbReference type="Proteomes" id="UP001234585">
    <property type="component" value="Plasmid unnamed1"/>
</dbReference>
<dbReference type="CDD" id="cd03794">
    <property type="entry name" value="GT4_WbuB-like"/>
    <property type="match status" value="1"/>
</dbReference>
<geneLocation type="plasmid" evidence="3 4">
    <name>unnamed1</name>
</geneLocation>
<gene>
    <name evidence="3" type="ORF">Q9313_20005</name>
</gene>
<dbReference type="Gene3D" id="3.40.50.2000">
    <property type="entry name" value="Glycogen Phosphorylase B"/>
    <property type="match status" value="2"/>
</dbReference>
<proteinExistence type="predicted"/>
<accession>A0AA50CPA0</accession>
<dbReference type="PANTHER" id="PTHR45947:SF3">
    <property type="entry name" value="SULFOQUINOVOSYL TRANSFERASE SQD2"/>
    <property type="match status" value="1"/>
</dbReference>
<name>A0AA50CPA0_9HYPH</name>
<dbReference type="Pfam" id="PF13579">
    <property type="entry name" value="Glyco_trans_4_4"/>
    <property type="match status" value="1"/>
</dbReference>
<keyword evidence="4" id="KW-1185">Reference proteome</keyword>
<evidence type="ECO:0000313" key="3">
    <source>
        <dbReference type="EMBL" id="WLS00351.1"/>
    </source>
</evidence>
<protein>
    <submittedName>
        <fullName evidence="3">Glycosyltransferase family 4 protein</fullName>
    </submittedName>
</protein>
<evidence type="ECO:0000259" key="1">
    <source>
        <dbReference type="Pfam" id="PF00534"/>
    </source>
</evidence>
<reference evidence="3 4" key="1">
    <citation type="submission" date="2023-08" db="EMBL/GenBank/DDBJ databases">
        <title>Pathogen: clinical or host-associated sample.</title>
        <authorList>
            <person name="Hergert J."/>
            <person name="Casey R."/>
            <person name="Wagner J."/>
            <person name="Young E.L."/>
            <person name="Oakeson K.F."/>
        </authorList>
    </citation>
    <scope>NUCLEOTIDE SEQUENCE [LARGE SCALE GENOMIC DNA]</scope>
    <source>
        <strain evidence="3 4">1760953</strain>
        <plasmid evidence="3 4">unnamed1</plasmid>
    </source>
</reference>
<feature type="domain" description="Glycosyltransferase subfamily 4-like N-terminal" evidence="2">
    <location>
        <begin position="18"/>
        <end position="194"/>
    </location>
</feature>
<organism evidence="3 4">
    <name type="scientific">Shinella sumterensis</name>
    <dbReference type="NCBI Taxonomy" id="1967501"/>
    <lineage>
        <taxon>Bacteria</taxon>
        <taxon>Pseudomonadati</taxon>
        <taxon>Pseudomonadota</taxon>
        <taxon>Alphaproteobacteria</taxon>
        <taxon>Hyphomicrobiales</taxon>
        <taxon>Rhizobiaceae</taxon>
        <taxon>Shinella</taxon>
    </lineage>
</organism>
<dbReference type="InterPro" id="IPR001296">
    <property type="entry name" value="Glyco_trans_1"/>
</dbReference>
<dbReference type="InterPro" id="IPR050194">
    <property type="entry name" value="Glycosyltransferase_grp1"/>
</dbReference>
<feature type="domain" description="Glycosyl transferase family 1" evidence="1">
    <location>
        <begin position="220"/>
        <end position="379"/>
    </location>
</feature>
<keyword evidence="3" id="KW-0614">Plasmid</keyword>
<dbReference type="GO" id="GO:0016758">
    <property type="term" value="F:hexosyltransferase activity"/>
    <property type="evidence" value="ECO:0007669"/>
    <property type="project" value="TreeGrafter"/>
</dbReference>
<evidence type="ECO:0000259" key="2">
    <source>
        <dbReference type="Pfam" id="PF13579"/>
    </source>
</evidence>
<dbReference type="PANTHER" id="PTHR45947">
    <property type="entry name" value="SULFOQUINOVOSYL TRANSFERASE SQD2"/>
    <property type="match status" value="1"/>
</dbReference>
<dbReference type="AlphaFoldDB" id="A0AA50CPA0"/>
<dbReference type="InterPro" id="IPR028098">
    <property type="entry name" value="Glyco_trans_4-like_N"/>
</dbReference>
<sequence length="420" mass="45612">MRTIFVNRYFHPDQSATSRMVSALAFGLARQGGTVTVLASRTLHDDVGATLAGRETCSGVDVVRLPTSRFGRGSLPGRAADYLSFHLSAFAWLSRNIRRGDVVVVCTDPPLISLACALPIWLRGGRMVNWVMDLFPETAIELGLLRTAPILGRFAAWLRDRSITHSRLTICPTERMADYLVARGLPAKRIRVLHHWSDAAEIHPVAKEDNPLRAAWGYAGKFVVGYSGNFGRAHEFETLIEAATLLKDHPNVRFLMVGGGHKLQSVMEAVRARGLANVEFKPLQPARQLSESLGVPDLHVVSLLPCLEHCIIPSKFYGILAAGKPTLFIGDPRGSVAAVVAAERCGVNIEIGDAETLAETISDLAADPERVAAMGATARAVLEADYAYDRALTTWSALLAEIAEKEPVPAGTIMLEHRPS</sequence>